<evidence type="ECO:0000259" key="15">
    <source>
        <dbReference type="Pfam" id="PF08263"/>
    </source>
</evidence>
<dbReference type="EnsemblPlants" id="QL08p020060:mrna">
    <property type="protein sequence ID" value="QL08p020060:mrna:CDS:1"/>
    <property type="gene ID" value="QL08p020060"/>
</dbReference>
<proteinExistence type="inferred from homology"/>
<evidence type="ECO:0000256" key="10">
    <source>
        <dbReference type="ARBA" id="ARBA00023136"/>
    </source>
</evidence>
<dbReference type="PRINTS" id="PR00019">
    <property type="entry name" value="LEURICHRPT"/>
</dbReference>
<evidence type="ECO:0000256" key="13">
    <source>
        <dbReference type="SAM" id="Phobius"/>
    </source>
</evidence>
<dbReference type="AlphaFoldDB" id="A0A7N2MB84"/>
<keyword evidence="11" id="KW-0675">Receptor</keyword>
<keyword evidence="12" id="KW-0325">Glycoprotein</keyword>
<dbReference type="Pfam" id="PF08263">
    <property type="entry name" value="LRRNT_2"/>
    <property type="match status" value="1"/>
</dbReference>
<evidence type="ECO:0000256" key="4">
    <source>
        <dbReference type="ARBA" id="ARBA00022553"/>
    </source>
</evidence>
<dbReference type="PANTHER" id="PTHR48063">
    <property type="entry name" value="LRR RECEPTOR-LIKE KINASE"/>
    <property type="match status" value="1"/>
</dbReference>
<dbReference type="PROSITE" id="PS51450">
    <property type="entry name" value="LRR"/>
    <property type="match status" value="1"/>
</dbReference>
<dbReference type="GO" id="GO:0007165">
    <property type="term" value="P:signal transduction"/>
    <property type="evidence" value="ECO:0007669"/>
    <property type="project" value="UniProtKB-ARBA"/>
</dbReference>
<feature type="domain" description="Leucine-rich repeat-containing N-terminal plant-type" evidence="15">
    <location>
        <begin position="41"/>
        <end position="79"/>
    </location>
</feature>
<dbReference type="InterPro" id="IPR001611">
    <property type="entry name" value="Leu-rich_rpt"/>
</dbReference>
<dbReference type="OMA" id="DELCTIG"/>
<evidence type="ECO:0000256" key="3">
    <source>
        <dbReference type="ARBA" id="ARBA00022475"/>
    </source>
</evidence>
<evidence type="ECO:0000313" key="16">
    <source>
        <dbReference type="EnsemblPlants" id="QL08p020060:mrna:CDS:1"/>
    </source>
</evidence>
<dbReference type="InterPro" id="IPR046956">
    <property type="entry name" value="RLP23-like"/>
</dbReference>
<reference evidence="16" key="2">
    <citation type="submission" date="2021-01" db="UniProtKB">
        <authorList>
            <consortium name="EnsemblPlants"/>
        </authorList>
    </citation>
    <scope>IDENTIFICATION</scope>
</reference>
<dbReference type="SUPFAM" id="SSF52058">
    <property type="entry name" value="L domain-like"/>
    <property type="match status" value="1"/>
</dbReference>
<dbReference type="PANTHER" id="PTHR48063:SF98">
    <property type="entry name" value="LRR RECEPTOR-LIKE SERINE_THREONINE-PROTEIN KINASE FLS2"/>
    <property type="match status" value="1"/>
</dbReference>
<keyword evidence="3" id="KW-1003">Cell membrane</keyword>
<dbReference type="FunFam" id="3.80.10.10:FF:000383">
    <property type="entry name" value="Leucine-rich repeat receptor protein kinase EMS1"/>
    <property type="match status" value="1"/>
</dbReference>
<feature type="signal peptide" evidence="14">
    <location>
        <begin position="1"/>
        <end position="33"/>
    </location>
</feature>
<dbReference type="InterPro" id="IPR032675">
    <property type="entry name" value="LRR_dom_sf"/>
</dbReference>
<evidence type="ECO:0000256" key="5">
    <source>
        <dbReference type="ARBA" id="ARBA00022614"/>
    </source>
</evidence>
<dbReference type="GO" id="GO:0005886">
    <property type="term" value="C:plasma membrane"/>
    <property type="evidence" value="ECO:0007669"/>
    <property type="project" value="UniProtKB-SubCell"/>
</dbReference>
<feature type="chain" id="PRO_5029714850" description="Leucine-rich repeat-containing N-terminal plant-type domain-containing protein" evidence="14">
    <location>
        <begin position="34"/>
        <end position="1031"/>
    </location>
</feature>
<evidence type="ECO:0000256" key="12">
    <source>
        <dbReference type="ARBA" id="ARBA00023180"/>
    </source>
</evidence>
<protein>
    <recommendedName>
        <fullName evidence="15">Leucine-rich repeat-containing N-terminal plant-type domain-containing protein</fullName>
    </recommendedName>
</protein>
<keyword evidence="9 13" id="KW-1133">Transmembrane helix</keyword>
<name>A0A7N2MB84_QUELO</name>
<evidence type="ECO:0000256" key="11">
    <source>
        <dbReference type="ARBA" id="ARBA00023170"/>
    </source>
</evidence>
<comment type="similarity">
    <text evidence="2">Belongs to the RLP family.</text>
</comment>
<keyword evidence="6 13" id="KW-0812">Transmembrane</keyword>
<dbReference type="Proteomes" id="UP000594261">
    <property type="component" value="Chromosome 8"/>
</dbReference>
<dbReference type="Pfam" id="PF00560">
    <property type="entry name" value="LRR_1"/>
    <property type="match status" value="8"/>
</dbReference>
<dbReference type="EMBL" id="LRBV02000008">
    <property type="status" value="NOT_ANNOTATED_CDS"/>
    <property type="molecule type" value="Genomic_DNA"/>
</dbReference>
<organism evidence="16 17">
    <name type="scientific">Quercus lobata</name>
    <name type="common">Valley oak</name>
    <dbReference type="NCBI Taxonomy" id="97700"/>
    <lineage>
        <taxon>Eukaryota</taxon>
        <taxon>Viridiplantae</taxon>
        <taxon>Streptophyta</taxon>
        <taxon>Embryophyta</taxon>
        <taxon>Tracheophyta</taxon>
        <taxon>Spermatophyta</taxon>
        <taxon>Magnoliopsida</taxon>
        <taxon>eudicotyledons</taxon>
        <taxon>Gunneridae</taxon>
        <taxon>Pentapetalae</taxon>
        <taxon>rosids</taxon>
        <taxon>fabids</taxon>
        <taxon>Fagales</taxon>
        <taxon>Fagaceae</taxon>
        <taxon>Quercus</taxon>
    </lineage>
</organism>
<dbReference type="InParanoid" id="A0A7N2MB84"/>
<evidence type="ECO:0000256" key="1">
    <source>
        <dbReference type="ARBA" id="ARBA00004251"/>
    </source>
</evidence>
<keyword evidence="4" id="KW-0597">Phosphoprotein</keyword>
<accession>A0A7N2MB84</accession>
<keyword evidence="5" id="KW-0433">Leucine-rich repeat</keyword>
<sequence>MVMDGSLRSIAITLTLFLWLLTIVTLHPKLCSGEFEVRCIESERQALLKFKQDLEDPSNRLASWATTDEDCCHWLGVVCHNLTGHVHQLHLRSVPPSDDQFTTDDQYGAQLEAYKRSRLVGKINPSLLDLKYLTYLDLSYNDFCGTQIPKFLGSMGSLSYLNLSNARFGGMVPHQLGNLSNMYYLDLGGNYGYNLYVLSLQWLSGLPLLQHLDLSYVDLSQASDWLQVTNKLPSLLKMWLSGCYLGFTPLIPNTNFSSLTTLDLSSTTLENNLIPKWVFGLHNLVSLDLSSIGFHGSIPIDLQNMTSLRHLDLSYNFFNSSIPNWLYNFSHLEFLNLGSNNFQGTISSAIGNLTSAIRIDFSGNELNGKVPRSLGNLCNLREIRFSYNKWNQKIFELLESLSRCVSHGLETLEMNDARLSGHLINELGQFKNLVVLSLGYNLISGPIPWSIGNLSSLRSLNLETNQINGTLPQCFGQLSKLEYLNLDSNILEGVVSKVHFANLMRLTTLVASRNRLTLEVSDKWVPPFQLNALYLRSWILGPKFPLWFCSQKHLEFLDISNTGISDVIPHLFWNLSSQFTYLNISHNHIHGNIPHIPMLLSMSSVIDMSSNQFIGSLPYISPNVSFLDLSDNKLSGSISHFLCYKMNEVKHMKFLNLRKNLLSGEISDCWEMWQSLFALNLGNNNFTGSIPISIGSLVALSYLHLQDNKFSGKIPLSLKNCEQLVAIDIAKNEFVGSIPSWMEYNLSKLVILNLHSNNFHGYIPKELCLLTSLQILDLSNNKLSGSIPKCVYNFSSMTQATYHSSNYPFLLYQQSLGYNSIPFESELLVIKGKVLEYSTILQMVKIIDFSKNNLSGEIPREVTSLTGLQSLNLSFNILTGRIPENIGDMRSLESIDFSVNQLSGQVPESMSSLTFLSHLNLSNNNLTGRIPSGTQLQSLNESSFFGNKLCGPPLIDNCTIKDVKPIFENKWSKHFHPLKLDWFYVSMALGFVVGFWVVLGPLLLYKQWRIMYFQFLNHLGYKLWSVVAQTW</sequence>
<dbReference type="SMART" id="SM00365">
    <property type="entry name" value="LRR_SD22"/>
    <property type="match status" value="3"/>
</dbReference>
<evidence type="ECO:0000256" key="6">
    <source>
        <dbReference type="ARBA" id="ARBA00022692"/>
    </source>
</evidence>
<dbReference type="InterPro" id="IPR003591">
    <property type="entry name" value="Leu-rich_rpt_typical-subtyp"/>
</dbReference>
<evidence type="ECO:0000256" key="8">
    <source>
        <dbReference type="ARBA" id="ARBA00022737"/>
    </source>
</evidence>
<keyword evidence="17" id="KW-1185">Reference proteome</keyword>
<evidence type="ECO:0000256" key="9">
    <source>
        <dbReference type="ARBA" id="ARBA00022989"/>
    </source>
</evidence>
<dbReference type="Gene3D" id="3.80.10.10">
    <property type="entry name" value="Ribonuclease Inhibitor"/>
    <property type="match status" value="6"/>
</dbReference>
<evidence type="ECO:0000256" key="14">
    <source>
        <dbReference type="SAM" id="SignalP"/>
    </source>
</evidence>
<dbReference type="FunFam" id="3.80.10.10:FF:000041">
    <property type="entry name" value="LRR receptor-like serine/threonine-protein kinase ERECTA"/>
    <property type="match status" value="1"/>
</dbReference>
<reference evidence="16 17" key="1">
    <citation type="journal article" date="2016" name="G3 (Bethesda)">
        <title>First Draft Assembly and Annotation of the Genome of a California Endemic Oak Quercus lobata Nee (Fagaceae).</title>
        <authorList>
            <person name="Sork V.L."/>
            <person name="Fitz-Gibbon S.T."/>
            <person name="Puiu D."/>
            <person name="Crepeau M."/>
            <person name="Gugger P.F."/>
            <person name="Sherman R."/>
            <person name="Stevens K."/>
            <person name="Langley C.H."/>
            <person name="Pellegrini M."/>
            <person name="Salzberg S.L."/>
        </authorList>
    </citation>
    <scope>NUCLEOTIDE SEQUENCE [LARGE SCALE GENOMIC DNA]</scope>
    <source>
        <strain evidence="16 17">cv. SW786</strain>
    </source>
</reference>
<comment type="subcellular location">
    <subcellularLocation>
        <location evidence="1">Cell membrane</location>
        <topology evidence="1">Single-pass type I membrane protein</topology>
    </subcellularLocation>
</comment>
<dbReference type="InterPro" id="IPR013210">
    <property type="entry name" value="LRR_N_plant-typ"/>
</dbReference>
<evidence type="ECO:0000256" key="7">
    <source>
        <dbReference type="ARBA" id="ARBA00022729"/>
    </source>
</evidence>
<dbReference type="SMART" id="SM00369">
    <property type="entry name" value="LRR_TYP"/>
    <property type="match status" value="7"/>
</dbReference>
<dbReference type="SUPFAM" id="SSF52047">
    <property type="entry name" value="RNI-like"/>
    <property type="match status" value="2"/>
</dbReference>
<feature type="transmembrane region" description="Helical" evidence="13">
    <location>
        <begin position="982"/>
        <end position="1005"/>
    </location>
</feature>
<dbReference type="Gramene" id="QL08p020060:mrna">
    <property type="protein sequence ID" value="QL08p020060:mrna:CDS:1"/>
    <property type="gene ID" value="QL08p020060"/>
</dbReference>
<dbReference type="Pfam" id="PF13855">
    <property type="entry name" value="LRR_8"/>
    <property type="match status" value="3"/>
</dbReference>
<dbReference type="FunFam" id="3.80.10.10:FF:000095">
    <property type="entry name" value="LRR receptor-like serine/threonine-protein kinase GSO1"/>
    <property type="match status" value="1"/>
</dbReference>
<evidence type="ECO:0000256" key="2">
    <source>
        <dbReference type="ARBA" id="ARBA00009592"/>
    </source>
</evidence>
<dbReference type="FunFam" id="3.80.10.10:FF:000111">
    <property type="entry name" value="LRR receptor-like serine/threonine-protein kinase ERECTA"/>
    <property type="match status" value="1"/>
</dbReference>
<keyword evidence="10 13" id="KW-0472">Membrane</keyword>
<keyword evidence="8" id="KW-0677">Repeat</keyword>
<keyword evidence="7 14" id="KW-0732">Signal</keyword>
<evidence type="ECO:0000313" key="17">
    <source>
        <dbReference type="Proteomes" id="UP000594261"/>
    </source>
</evidence>